<protein>
    <submittedName>
        <fullName evidence="3">Uncharacterized protein</fullName>
    </submittedName>
</protein>
<dbReference type="OrthoDB" id="5855762at2759"/>
<feature type="coiled-coil region" evidence="1">
    <location>
        <begin position="278"/>
        <end position="341"/>
    </location>
</feature>
<organism evidence="3 4">
    <name type="scientific">Onchocerca flexuosa</name>
    <dbReference type="NCBI Taxonomy" id="387005"/>
    <lineage>
        <taxon>Eukaryota</taxon>
        <taxon>Metazoa</taxon>
        <taxon>Ecdysozoa</taxon>
        <taxon>Nematoda</taxon>
        <taxon>Chromadorea</taxon>
        <taxon>Rhabditida</taxon>
        <taxon>Spirurina</taxon>
        <taxon>Spiruromorpha</taxon>
        <taxon>Filarioidea</taxon>
        <taxon>Onchocercidae</taxon>
        <taxon>Onchocerca</taxon>
    </lineage>
</organism>
<proteinExistence type="predicted"/>
<sequence>MRRSLTHDLEEGEICDDEEIDINQPVVAEYSSTSMNERTKCFQSLYHINSKSLYSNSNSKIPYQSALYSQINGGNLQASNNEKEENETKEDKSECFHDCEVNEENDEEYFLDHKMIDEDESEDELKVTDFQDELVEYQSNFDEESDDDDGNEFSDEIVCSDGIITANEFHSKMATLAVDTDDRTDRNTTENTEMRRNSVEEVPVDDSWIFHSLDEPSRIVMQGNETVDSCMLPGSEGNLEEQLAETDPSKFEVIIDVTVSGYLNCDDTEAVDVITDEKQILHEESNNQAERIVELEKKFAEERDNYVRNMYSLLVTARAQIAALQKENKKLEMKLERNCAMKCPKCKHEICIKNNLLKPKYIKVLKGRCAIEMLFDNLAVMEEWLAANYLDVNPDGLPVVLEIPRKPTLTSTNSLLAPKTNSVRDIRQNMDKAAPISSSILGNRGTKSPIAMRQTMQSAKAASTYNKHSTKQYEKLNHVMHDEKAQKSSNLSSAYDPCDNREKRSRERKLSGSDRYKEQQRHYIPSINKSPDRSFDHDQRRHFNFPKSSSCHISRYNLNASMLNCNVIDQEHPSVATDSFGNRSEYRNPSIKDRRRRNRSPVGYRPTEESFYRSYRDHSRSNEIRRNVERKL</sequence>
<reference evidence="3 4" key="1">
    <citation type="submission" date="2015-12" db="EMBL/GenBank/DDBJ databases">
        <title>Draft genome of the nematode, Onchocerca flexuosa.</title>
        <authorList>
            <person name="Mitreva M."/>
        </authorList>
    </citation>
    <scope>NUCLEOTIDE SEQUENCE [LARGE SCALE GENOMIC DNA]</scope>
    <source>
        <strain evidence="3">Red Deer</strain>
    </source>
</reference>
<feature type="compositionally biased region" description="Basic and acidic residues" evidence="2">
    <location>
        <begin position="498"/>
        <end position="521"/>
    </location>
</feature>
<gene>
    <name evidence="3" type="ORF">X798_05158</name>
</gene>
<feature type="region of interest" description="Disordered" evidence="2">
    <location>
        <begin position="482"/>
        <end position="540"/>
    </location>
</feature>
<name>A0A238BTE7_9BILA</name>
<keyword evidence="4" id="KW-1185">Reference proteome</keyword>
<evidence type="ECO:0000313" key="3">
    <source>
        <dbReference type="EMBL" id="OZC07848.1"/>
    </source>
</evidence>
<evidence type="ECO:0000256" key="2">
    <source>
        <dbReference type="SAM" id="MobiDB-lite"/>
    </source>
</evidence>
<dbReference type="Proteomes" id="UP000242913">
    <property type="component" value="Unassembled WGS sequence"/>
</dbReference>
<accession>A0A238BTE7</accession>
<feature type="compositionally biased region" description="Basic and acidic residues" evidence="2">
    <location>
        <begin position="530"/>
        <end position="540"/>
    </location>
</feature>
<dbReference type="AlphaFoldDB" id="A0A238BTE7"/>
<feature type="region of interest" description="Disordered" evidence="2">
    <location>
        <begin position="574"/>
        <end position="606"/>
    </location>
</feature>
<evidence type="ECO:0000313" key="4">
    <source>
        <dbReference type="Proteomes" id="UP000242913"/>
    </source>
</evidence>
<dbReference type="EMBL" id="KZ270020">
    <property type="protein sequence ID" value="OZC07848.1"/>
    <property type="molecule type" value="Genomic_DNA"/>
</dbReference>
<evidence type="ECO:0000256" key="1">
    <source>
        <dbReference type="SAM" id="Coils"/>
    </source>
</evidence>
<keyword evidence="1" id="KW-0175">Coiled coil</keyword>